<organism evidence="1 2">
    <name type="scientific">Pistacia integerrima</name>
    <dbReference type="NCBI Taxonomy" id="434235"/>
    <lineage>
        <taxon>Eukaryota</taxon>
        <taxon>Viridiplantae</taxon>
        <taxon>Streptophyta</taxon>
        <taxon>Embryophyta</taxon>
        <taxon>Tracheophyta</taxon>
        <taxon>Spermatophyta</taxon>
        <taxon>Magnoliopsida</taxon>
        <taxon>eudicotyledons</taxon>
        <taxon>Gunneridae</taxon>
        <taxon>Pentapetalae</taxon>
        <taxon>rosids</taxon>
        <taxon>malvids</taxon>
        <taxon>Sapindales</taxon>
        <taxon>Anacardiaceae</taxon>
        <taxon>Pistacia</taxon>
    </lineage>
</organism>
<dbReference type="EMBL" id="CM047742">
    <property type="protein sequence ID" value="KAJ0035879.1"/>
    <property type="molecule type" value="Genomic_DNA"/>
</dbReference>
<keyword evidence="2" id="KW-1185">Reference proteome</keyword>
<comment type="caution">
    <text evidence="1">The sequence shown here is derived from an EMBL/GenBank/DDBJ whole genome shotgun (WGS) entry which is preliminary data.</text>
</comment>
<proteinExistence type="predicted"/>
<name>A0ACC0YFI0_9ROSI</name>
<gene>
    <name evidence="1" type="ORF">Pint_25843</name>
</gene>
<evidence type="ECO:0000313" key="2">
    <source>
        <dbReference type="Proteomes" id="UP001163603"/>
    </source>
</evidence>
<protein>
    <submittedName>
        <fullName evidence="1">Uncharacterized protein</fullName>
    </submittedName>
</protein>
<dbReference type="Proteomes" id="UP001163603">
    <property type="component" value="Chromosome 7"/>
</dbReference>
<evidence type="ECO:0000313" key="1">
    <source>
        <dbReference type="EMBL" id="KAJ0035879.1"/>
    </source>
</evidence>
<sequence length="649" mass="74856">MEAISIGSNPNFYFQVGKLKISEGMKCLKDLVEWYKDNFTPESAGREIESLAQLGEVPVSSDVNGTDMQRGQEISPTREQNAYVGPTPNQENTSSAKKRKLKSKVWEDFTKYKKDDGEERAECKHCNKDFVGSSKSGTTHLHNHLKSCRGLRNPVGVVNREKEKSLIDPESNGSDWVLKVIKYGPNGIRDDIFNIYEQETDKLRGYLHKLSCRFNVTIEKIEYLWFLIIWFIDDSWELKMVYFLLEGREEVEETELQEIELEEDQIHVIELEEDQIHVIERVKFCLEDWNIDKKVCSVVGDSVFIAECGKVIEDINSWLNERGSFPVIQSFLLIIFSLSRTGKKVGESYMSDKAFKIWDYCRTSSNVNKFQDVAEKALFKGKTVTSLSVPSCWLFDGNMLEWVLGCKEAFSELNDIDPDFKSINFIEKEWNEATLIYYIGWKVFDDLYRDFEPTNKTANGYFPIFSDIMLKLVQLGESDDHNVSSFASKWREELEEYWNNSNLILVITVILDPRFKMDIVKQFYEKIYGNDANEYLKKIIDDVTNIYNKYAGSTDNNIVTSESELDRYLKDSKCPPGEAFNILDWWRVESRTYPTLAKIARDVLPIPVAVLGHSSLLRGVKNAINANIEADLQVALACTNVWLNFPVIK</sequence>
<accession>A0ACC0YFI0</accession>
<reference evidence="2" key="1">
    <citation type="journal article" date="2023" name="G3 (Bethesda)">
        <title>Genome assembly and association tests identify interacting loci associated with vigor, precocity, and sex in interspecific pistachio rootstocks.</title>
        <authorList>
            <person name="Palmer W."/>
            <person name="Jacygrad E."/>
            <person name="Sagayaradj S."/>
            <person name="Cavanaugh K."/>
            <person name="Han R."/>
            <person name="Bertier L."/>
            <person name="Beede B."/>
            <person name="Kafkas S."/>
            <person name="Golino D."/>
            <person name="Preece J."/>
            <person name="Michelmore R."/>
        </authorList>
    </citation>
    <scope>NUCLEOTIDE SEQUENCE [LARGE SCALE GENOMIC DNA]</scope>
</reference>